<organism evidence="2 3">
    <name type="scientific">Brevundimonas naejangsanensis</name>
    <dbReference type="NCBI Taxonomy" id="588932"/>
    <lineage>
        <taxon>Bacteria</taxon>
        <taxon>Pseudomonadati</taxon>
        <taxon>Pseudomonadota</taxon>
        <taxon>Alphaproteobacteria</taxon>
        <taxon>Caulobacterales</taxon>
        <taxon>Caulobacteraceae</taxon>
        <taxon>Brevundimonas</taxon>
    </lineage>
</organism>
<evidence type="ECO:0000313" key="3">
    <source>
        <dbReference type="Proteomes" id="UP000276984"/>
    </source>
</evidence>
<proteinExistence type="predicted"/>
<evidence type="ECO:0000313" key="2">
    <source>
        <dbReference type="EMBL" id="AYG95802.1"/>
    </source>
</evidence>
<evidence type="ECO:0000259" key="1">
    <source>
        <dbReference type="Pfam" id="PF13622"/>
    </source>
</evidence>
<dbReference type="CDD" id="cd03443">
    <property type="entry name" value="PaaI_thioesterase"/>
    <property type="match status" value="1"/>
</dbReference>
<dbReference type="Proteomes" id="UP000276984">
    <property type="component" value="Chromosome"/>
</dbReference>
<gene>
    <name evidence="2" type="ORF">D8I30_11925</name>
</gene>
<dbReference type="InterPro" id="IPR049449">
    <property type="entry name" value="TesB_ACOT8-like_N"/>
</dbReference>
<keyword evidence="3" id="KW-1185">Reference proteome</keyword>
<dbReference type="AlphaFoldDB" id="A0A494RP35"/>
<dbReference type="RefSeq" id="WP_121482936.1">
    <property type="nucleotide sequence ID" value="NZ_CP032707.1"/>
</dbReference>
<feature type="domain" description="Acyl-CoA thioesterase-like N-terminal HotDog" evidence="1">
    <location>
        <begin position="44"/>
        <end position="126"/>
    </location>
</feature>
<dbReference type="Gene3D" id="3.10.129.10">
    <property type="entry name" value="Hotdog Thioesterase"/>
    <property type="match status" value="1"/>
</dbReference>
<reference evidence="2 3" key="1">
    <citation type="submission" date="2018-10" db="EMBL/GenBank/DDBJ databases">
        <title>Complete genome sequence of Brevundimonas naejangsanensis BRV3.</title>
        <authorList>
            <person name="Berrios L."/>
            <person name="Ely B."/>
        </authorList>
    </citation>
    <scope>NUCLEOTIDE SEQUENCE [LARGE SCALE GENOMIC DNA]</scope>
    <source>
        <strain evidence="2 3">BRV3</strain>
    </source>
</reference>
<dbReference type="EMBL" id="CP032707">
    <property type="protein sequence ID" value="AYG95802.1"/>
    <property type="molecule type" value="Genomic_DNA"/>
</dbReference>
<dbReference type="OrthoDB" id="9813158at2"/>
<protein>
    <submittedName>
        <fullName evidence="2">PaaI family thioesterase</fullName>
    </submittedName>
</protein>
<name>A0A494RP35_9CAUL</name>
<dbReference type="Pfam" id="PF13622">
    <property type="entry name" value="4HBT_3"/>
    <property type="match status" value="1"/>
</dbReference>
<accession>A0A494RP35</accession>
<sequence length="136" mass="14862">MTSSLLDSLPYARFLNLQTQINGDEITVVMPFADRLIGNPMLPALHGGATAALLEMAAMAQVSLTYPRLRLPRPINVTVAYLRSGRPVDVFARARINKAGRRVAHVVAEAWQDARHEPIAALTAHFLLDPDETPPA</sequence>
<dbReference type="InterPro" id="IPR029069">
    <property type="entry name" value="HotDog_dom_sf"/>
</dbReference>
<dbReference type="SUPFAM" id="SSF54637">
    <property type="entry name" value="Thioesterase/thiol ester dehydrase-isomerase"/>
    <property type="match status" value="1"/>
</dbReference>